<dbReference type="KEGG" id="vg:36843193"/>
<evidence type="ECO:0000256" key="1">
    <source>
        <dbReference type="SAM" id="MobiDB-lite"/>
    </source>
</evidence>
<feature type="compositionally biased region" description="Basic and acidic residues" evidence="1">
    <location>
        <begin position="338"/>
        <end position="349"/>
    </location>
</feature>
<protein>
    <submittedName>
        <fullName evidence="2">Uncharacterized protein</fullName>
    </submittedName>
</protein>
<feature type="region of interest" description="Disordered" evidence="1">
    <location>
        <begin position="338"/>
        <end position="364"/>
    </location>
</feature>
<dbReference type="RefSeq" id="YP_009482483.1">
    <property type="nucleotide sequence ID" value="NC_037666.1"/>
</dbReference>
<accession>A0A2U7UDS5</accession>
<feature type="region of interest" description="Disordered" evidence="1">
    <location>
        <begin position="101"/>
        <end position="123"/>
    </location>
</feature>
<dbReference type="Proteomes" id="UP000249287">
    <property type="component" value="Segment"/>
</dbReference>
<evidence type="ECO:0000313" key="2">
    <source>
        <dbReference type="EMBL" id="AVK76480.1"/>
    </source>
</evidence>
<dbReference type="GeneID" id="36843193"/>
<reference evidence="2" key="1">
    <citation type="journal article" date="2018" name="Nat. Commun.">
        <title>Diversity and evolution of the emerging Pandoraviridae family.</title>
        <authorList>
            <person name="Legendre M."/>
            <person name="Fabre E."/>
            <person name="Poirot O."/>
            <person name="Jeudy S."/>
            <person name="Lartigue A."/>
            <person name="Alempic J.M."/>
            <person name="Beucher L."/>
            <person name="Philippe N."/>
            <person name="Bertaux L."/>
            <person name="Christo-Foroux E."/>
            <person name="Labadie K."/>
            <person name="Coute Y."/>
            <person name="Abergel C."/>
            <person name="Claverie J.M."/>
        </authorList>
    </citation>
    <scope>NUCLEOTIDE SEQUENCE [LARGE SCALE GENOMIC DNA]</scope>
    <source>
        <strain evidence="2">Neocaledonia</strain>
    </source>
</reference>
<gene>
    <name evidence="2" type="ORF">pneo_cds_873</name>
</gene>
<organism evidence="2">
    <name type="scientific">Pandoravirus neocaledonia</name>
    <dbReference type="NCBI Taxonomy" id="2107708"/>
    <lineage>
        <taxon>Viruses</taxon>
        <taxon>Pandoravirus</taxon>
    </lineage>
</organism>
<feature type="compositionally biased region" description="Basic and acidic residues" evidence="1">
    <location>
        <begin position="101"/>
        <end position="110"/>
    </location>
</feature>
<dbReference type="EMBL" id="MG011690">
    <property type="protein sequence ID" value="AVK76480.1"/>
    <property type="molecule type" value="Genomic_DNA"/>
</dbReference>
<name>A0A2U7UDS5_9VIRU</name>
<sequence>MPPTPLNHCALVEKSAYARGRHPLLFLYCMHAIDTPTAFARGGEKKEPDRESGHQHIRKVGNSQFGAMMDAFVVTPHEMVHSVSTSPLVRSDSFVGVVARGRDKARSSEKGRRRIARSNCDGSPKDLDCTAGATIFRPALRICFSLPHRQRLPRRISPSARIILRNVQYVHTEGRHLVVVDKALALVIQAIQAKPGSRSALLSQARTLEDDALSGYGVLMPSGSVLSLPPGVRPLPAPSADPPFGGAVALDQSGDGAAERGRCVLAYTAAGIAWLLGAVRCCGDPRLLSAMEGVARSGVVDRIGACLDLLPEAATGPPKARRAAATVAILLVDKRAERASSSVDPHETDGGVDEDDGCGDGGGDQVGDDGCDGDDCRATDFFDGSANARNGGTGTGYGNNCLRGMPVAVAAMRNELSDVNPWAVVGRRDRLAAVGTSAREACALLSATAACLVRDAVGAQLYVDAAPVVHVDDARFRHALDVAFGLASP</sequence>
<proteinExistence type="predicted"/>